<keyword evidence="8" id="KW-0325">Glycoprotein</keyword>
<dbReference type="Pfam" id="PF12280">
    <property type="entry name" value="BSMAP"/>
    <property type="match status" value="1"/>
</dbReference>
<reference evidence="10" key="1">
    <citation type="submission" date="2016-07" db="EMBL/GenBank/DDBJ databases">
        <title>Salivary Glands transcriptome analysis on engorged females of Ornithodoros brasiliensis (Acari:Argasidae).</title>
        <authorList>
            <person name="Simons S.M."/>
            <person name="Carvalho E."/>
            <person name="Junqueira-de-Azevedo I."/>
            <person name="Ho P.L."/>
            <person name="Giovanni D."/>
            <person name="Mendonca R."/>
            <person name="Onofrio V."/>
            <person name="Landulfo G."/>
            <person name="Ramirez D."/>
            <person name="Barros-Battesti D."/>
        </authorList>
    </citation>
    <scope>NUCLEOTIDE SEQUENCE</scope>
    <source>
        <strain evidence="10">Female</strain>
        <tissue evidence="10">Salivary gland</tissue>
    </source>
</reference>
<comment type="similarity">
    <text evidence="2">Belongs to the TMEM59 family.</text>
</comment>
<keyword evidence="6" id="KW-0333">Golgi apparatus</keyword>
<evidence type="ECO:0000256" key="8">
    <source>
        <dbReference type="ARBA" id="ARBA00023180"/>
    </source>
</evidence>
<evidence type="ECO:0000256" key="1">
    <source>
        <dbReference type="ARBA" id="ARBA00004614"/>
    </source>
</evidence>
<dbReference type="AlphaFoldDB" id="A0A1D2AJK2"/>
<name>A0A1D2AJK2_ORNBR</name>
<protein>
    <submittedName>
        <fullName evidence="10">Transmembrane protein 59 isoform x1</fullName>
    </submittedName>
</protein>
<evidence type="ECO:0000256" key="4">
    <source>
        <dbReference type="ARBA" id="ARBA00022729"/>
    </source>
</evidence>
<dbReference type="PANTHER" id="PTHR28652">
    <property type="entry name" value="TRANSMEMBRANE PROTEIN 59-LIKE PROTEIN"/>
    <property type="match status" value="1"/>
</dbReference>
<evidence type="ECO:0000256" key="2">
    <source>
        <dbReference type="ARBA" id="ARBA00009643"/>
    </source>
</evidence>
<evidence type="ECO:0000313" key="10">
    <source>
        <dbReference type="EMBL" id="JAT79105.1"/>
    </source>
</evidence>
<evidence type="ECO:0000256" key="7">
    <source>
        <dbReference type="ARBA" id="ARBA00023136"/>
    </source>
</evidence>
<keyword evidence="7 9" id="KW-0472">Membrane</keyword>
<keyword evidence="4" id="KW-0732">Signal</keyword>
<evidence type="ECO:0000256" key="3">
    <source>
        <dbReference type="ARBA" id="ARBA00022692"/>
    </source>
</evidence>
<evidence type="ECO:0000256" key="9">
    <source>
        <dbReference type="SAM" id="Phobius"/>
    </source>
</evidence>
<evidence type="ECO:0000256" key="6">
    <source>
        <dbReference type="ARBA" id="ARBA00023034"/>
    </source>
</evidence>
<dbReference type="EMBL" id="GETE01000451">
    <property type="protein sequence ID" value="JAT79105.1"/>
    <property type="molecule type" value="Transcribed_RNA"/>
</dbReference>
<dbReference type="InterPro" id="IPR022065">
    <property type="entry name" value="Uncharacterised_TMEM59"/>
</dbReference>
<evidence type="ECO:0000256" key="5">
    <source>
        <dbReference type="ARBA" id="ARBA00022989"/>
    </source>
</evidence>
<dbReference type="PANTHER" id="PTHR28652:SF2">
    <property type="entry name" value="TRANSMEMBRANE PROTEIN 59-LIKE PROTEIN"/>
    <property type="match status" value="1"/>
</dbReference>
<comment type="subcellular location">
    <subcellularLocation>
        <location evidence="1">Golgi apparatus membrane</location>
        <topology evidence="1">Single-pass type I membrane protein</topology>
    </subcellularLocation>
</comment>
<sequence>IGDLNGTHAKCNNACAEHFPDSPQYYACCLGCKEQLNQAETKAKNPVHMHSLTPLLFVQHVYERFVSHVCHFLQRTFTVVFLQRETGRLVVIRGELEPIPLPDVGDDQLQEVSPSCQNGRCDSSASDTLDNSRSKTLEEAPFPGWLDCISRQSGLPRWLLVLVLFLVVVTMVWLCCATMVTSPTVSSTQPSQLPCYRSQKMGLNSDIDYLLLYNPSEQIKIQPPKDHEAPPYLSRSLWIRFEISHFSLFLGFGLPCIFSTFRVEF</sequence>
<organism evidence="10">
    <name type="scientific">Ornithodoros brasiliensis</name>
    <name type="common">Mouro tick</name>
    <dbReference type="NCBI Taxonomy" id="888526"/>
    <lineage>
        <taxon>Eukaryota</taxon>
        <taxon>Metazoa</taxon>
        <taxon>Ecdysozoa</taxon>
        <taxon>Arthropoda</taxon>
        <taxon>Chelicerata</taxon>
        <taxon>Arachnida</taxon>
        <taxon>Acari</taxon>
        <taxon>Parasitiformes</taxon>
        <taxon>Ixodida</taxon>
        <taxon>Ixodoidea</taxon>
        <taxon>Argasidae</taxon>
        <taxon>Ornithodorinae</taxon>
        <taxon>Ornithodoros</taxon>
    </lineage>
</organism>
<proteinExistence type="inferred from homology"/>
<dbReference type="GO" id="GO:0000139">
    <property type="term" value="C:Golgi membrane"/>
    <property type="evidence" value="ECO:0007669"/>
    <property type="project" value="UniProtKB-SubCell"/>
</dbReference>
<feature type="transmembrane region" description="Helical" evidence="9">
    <location>
        <begin position="243"/>
        <end position="261"/>
    </location>
</feature>
<feature type="non-terminal residue" evidence="10">
    <location>
        <position position="1"/>
    </location>
</feature>
<accession>A0A1D2AJK2</accession>
<keyword evidence="3 9" id="KW-0812">Transmembrane</keyword>
<keyword evidence="5 9" id="KW-1133">Transmembrane helix</keyword>
<feature type="transmembrane region" description="Helical" evidence="9">
    <location>
        <begin position="158"/>
        <end position="180"/>
    </location>
</feature>